<dbReference type="GO" id="GO:0016020">
    <property type="term" value="C:membrane"/>
    <property type="evidence" value="ECO:0007669"/>
    <property type="project" value="UniProtKB-SubCell"/>
</dbReference>
<feature type="compositionally biased region" description="Polar residues" evidence="15">
    <location>
        <begin position="805"/>
        <end position="824"/>
    </location>
</feature>
<dbReference type="PROSITE" id="PS00107">
    <property type="entry name" value="PROTEIN_KINASE_ATP"/>
    <property type="match status" value="1"/>
</dbReference>
<evidence type="ECO:0000256" key="4">
    <source>
        <dbReference type="ARBA" id="ARBA00022553"/>
    </source>
</evidence>
<dbReference type="PANTHER" id="PTHR47984">
    <property type="entry name" value="OS01G0323000 PROTEIN"/>
    <property type="match status" value="1"/>
</dbReference>
<dbReference type="PANTHER" id="PTHR47984:SF5">
    <property type="entry name" value="OS12G0108100 PROTEIN"/>
    <property type="match status" value="1"/>
</dbReference>
<dbReference type="SMART" id="SM00220">
    <property type="entry name" value="S_TKc"/>
    <property type="match status" value="1"/>
</dbReference>
<keyword evidence="11 16" id="KW-0472">Membrane</keyword>
<name>B8BNU6_ORYSI</name>
<comment type="subcellular location">
    <subcellularLocation>
        <location evidence="1">Membrane</location>
        <topology evidence="1">Single-pass membrane protein</topology>
    </subcellularLocation>
</comment>
<dbReference type="EC" id="2.7.11.1" evidence="2"/>
<evidence type="ECO:0000256" key="16">
    <source>
        <dbReference type="SAM" id="Phobius"/>
    </source>
</evidence>
<evidence type="ECO:0000256" key="6">
    <source>
        <dbReference type="ARBA" id="ARBA00022692"/>
    </source>
</evidence>
<evidence type="ECO:0000256" key="15">
    <source>
        <dbReference type="SAM" id="MobiDB-lite"/>
    </source>
</evidence>
<keyword evidence="6 16" id="KW-0812">Transmembrane</keyword>
<dbReference type="InterPro" id="IPR011009">
    <property type="entry name" value="Kinase-like_dom_sf"/>
</dbReference>
<dbReference type="InterPro" id="IPR017441">
    <property type="entry name" value="Protein_kinase_ATP_BS"/>
</dbReference>
<evidence type="ECO:0000256" key="11">
    <source>
        <dbReference type="ARBA" id="ARBA00023136"/>
    </source>
</evidence>
<dbReference type="Gramene" id="BGIOSGA036785-TA">
    <property type="protein sequence ID" value="BGIOSGA036785-PA"/>
    <property type="gene ID" value="BGIOSGA036785"/>
</dbReference>
<keyword evidence="9 14" id="KW-0067">ATP-binding</keyword>
<keyword evidence="7 14" id="KW-0547">Nucleotide-binding</keyword>
<evidence type="ECO:0000259" key="17">
    <source>
        <dbReference type="PROSITE" id="PS50011"/>
    </source>
</evidence>
<dbReference type="AlphaFoldDB" id="B8BNU6"/>
<evidence type="ECO:0000256" key="14">
    <source>
        <dbReference type="PROSITE-ProRule" id="PRU10141"/>
    </source>
</evidence>
<dbReference type="FunFam" id="3.30.200.20:FF:000083">
    <property type="entry name" value="Putative receptor-like protein kinase"/>
    <property type="match status" value="1"/>
</dbReference>
<dbReference type="CDD" id="cd14066">
    <property type="entry name" value="STKc_IRAK"/>
    <property type="match status" value="1"/>
</dbReference>
<accession>B8BNU6</accession>
<dbReference type="SUPFAM" id="SSF56112">
    <property type="entry name" value="Protein kinase-like (PK-like)"/>
    <property type="match status" value="1"/>
</dbReference>
<evidence type="ECO:0000256" key="10">
    <source>
        <dbReference type="ARBA" id="ARBA00022989"/>
    </source>
</evidence>
<comment type="catalytic activity">
    <reaction evidence="12">
        <text>L-threonyl-[protein] + ATP = O-phospho-L-threonyl-[protein] + ADP + H(+)</text>
        <dbReference type="Rhea" id="RHEA:46608"/>
        <dbReference type="Rhea" id="RHEA-COMP:11060"/>
        <dbReference type="Rhea" id="RHEA-COMP:11605"/>
        <dbReference type="ChEBI" id="CHEBI:15378"/>
        <dbReference type="ChEBI" id="CHEBI:30013"/>
        <dbReference type="ChEBI" id="CHEBI:30616"/>
        <dbReference type="ChEBI" id="CHEBI:61977"/>
        <dbReference type="ChEBI" id="CHEBI:456216"/>
        <dbReference type="EC" id="2.7.11.1"/>
    </reaction>
</comment>
<keyword evidence="4" id="KW-0597">Phosphoprotein</keyword>
<dbReference type="GO" id="GO:0005524">
    <property type="term" value="F:ATP binding"/>
    <property type="evidence" value="ECO:0007669"/>
    <property type="project" value="UniProtKB-UniRule"/>
</dbReference>
<protein>
    <recommendedName>
        <fullName evidence="2">non-specific serine/threonine protein kinase</fullName>
        <ecNumber evidence="2">2.7.11.1</ecNumber>
    </recommendedName>
</protein>
<feature type="domain" description="Protein kinase" evidence="17">
    <location>
        <begin position="518"/>
        <end position="795"/>
    </location>
</feature>
<evidence type="ECO:0000256" key="1">
    <source>
        <dbReference type="ARBA" id="ARBA00004167"/>
    </source>
</evidence>
<dbReference type="InterPro" id="IPR008271">
    <property type="entry name" value="Ser/Thr_kinase_AS"/>
</dbReference>
<evidence type="ECO:0000256" key="2">
    <source>
        <dbReference type="ARBA" id="ARBA00012513"/>
    </source>
</evidence>
<dbReference type="Gene3D" id="1.10.510.10">
    <property type="entry name" value="Transferase(Phosphotransferase) domain 1"/>
    <property type="match status" value="1"/>
</dbReference>
<dbReference type="PROSITE" id="PS50011">
    <property type="entry name" value="PROTEIN_KINASE_DOM"/>
    <property type="match status" value="1"/>
</dbReference>
<dbReference type="HOGENOM" id="CLU_012364_0_0_1"/>
<evidence type="ECO:0000256" key="13">
    <source>
        <dbReference type="ARBA" id="ARBA00048679"/>
    </source>
</evidence>
<feature type="binding site" evidence="14">
    <location>
        <position position="547"/>
    </location>
    <ligand>
        <name>ATP</name>
        <dbReference type="ChEBI" id="CHEBI:30616"/>
    </ligand>
</feature>
<gene>
    <name evidence="18" type="ORF">OsI_37182</name>
</gene>
<dbReference type="InterPro" id="IPR001245">
    <property type="entry name" value="Ser-Thr/Tyr_kinase_cat_dom"/>
</dbReference>
<keyword evidence="5" id="KW-0808">Transferase</keyword>
<feature type="transmembrane region" description="Helical" evidence="16">
    <location>
        <begin position="354"/>
        <end position="379"/>
    </location>
</feature>
<evidence type="ECO:0000256" key="3">
    <source>
        <dbReference type="ARBA" id="ARBA00022527"/>
    </source>
</evidence>
<evidence type="ECO:0000256" key="7">
    <source>
        <dbReference type="ARBA" id="ARBA00022741"/>
    </source>
</evidence>
<dbReference type="Gene3D" id="3.30.200.20">
    <property type="entry name" value="Phosphorylase Kinase, domain 1"/>
    <property type="match status" value="1"/>
</dbReference>
<comment type="catalytic activity">
    <reaction evidence="13">
        <text>L-seryl-[protein] + ATP = O-phospho-L-seryl-[protein] + ADP + H(+)</text>
        <dbReference type="Rhea" id="RHEA:17989"/>
        <dbReference type="Rhea" id="RHEA-COMP:9863"/>
        <dbReference type="Rhea" id="RHEA-COMP:11604"/>
        <dbReference type="ChEBI" id="CHEBI:15378"/>
        <dbReference type="ChEBI" id="CHEBI:29999"/>
        <dbReference type="ChEBI" id="CHEBI:30616"/>
        <dbReference type="ChEBI" id="CHEBI:83421"/>
        <dbReference type="ChEBI" id="CHEBI:456216"/>
        <dbReference type="EC" id="2.7.11.1"/>
    </reaction>
</comment>
<keyword evidence="3" id="KW-0723">Serine/threonine-protein kinase</keyword>
<proteinExistence type="predicted"/>
<dbReference type="Proteomes" id="UP000007015">
    <property type="component" value="Chromosome 12"/>
</dbReference>
<evidence type="ECO:0000256" key="8">
    <source>
        <dbReference type="ARBA" id="ARBA00022777"/>
    </source>
</evidence>
<dbReference type="InterPro" id="IPR000719">
    <property type="entry name" value="Prot_kinase_dom"/>
</dbReference>
<dbReference type="STRING" id="39946.B8BNU6"/>
<dbReference type="FunFam" id="1.10.510.10:FF:000035">
    <property type="entry name" value="Putative receptor-like serine/threonine-protein kinase"/>
    <property type="match status" value="1"/>
</dbReference>
<dbReference type="EMBL" id="CM000137">
    <property type="protein sequence ID" value="EEC68703.1"/>
    <property type="molecule type" value="Genomic_DNA"/>
</dbReference>
<evidence type="ECO:0000313" key="18">
    <source>
        <dbReference type="EMBL" id="EEC68703.1"/>
    </source>
</evidence>
<evidence type="ECO:0000256" key="12">
    <source>
        <dbReference type="ARBA" id="ARBA00047899"/>
    </source>
</evidence>
<dbReference type="OMA" id="HRQSDCA"/>
<dbReference type="PROSITE" id="PS00108">
    <property type="entry name" value="PROTEIN_KINASE_ST"/>
    <property type="match status" value="1"/>
</dbReference>
<organism evidence="18 19">
    <name type="scientific">Oryza sativa subsp. indica</name>
    <name type="common">Rice</name>
    <dbReference type="NCBI Taxonomy" id="39946"/>
    <lineage>
        <taxon>Eukaryota</taxon>
        <taxon>Viridiplantae</taxon>
        <taxon>Streptophyta</taxon>
        <taxon>Embryophyta</taxon>
        <taxon>Tracheophyta</taxon>
        <taxon>Spermatophyta</taxon>
        <taxon>Magnoliopsida</taxon>
        <taxon>Liliopsida</taxon>
        <taxon>Poales</taxon>
        <taxon>Poaceae</taxon>
        <taxon>BOP clade</taxon>
        <taxon>Oryzoideae</taxon>
        <taxon>Oryzeae</taxon>
        <taxon>Oryzinae</taxon>
        <taxon>Oryza</taxon>
        <taxon>Oryza sativa</taxon>
    </lineage>
</organism>
<evidence type="ECO:0000256" key="9">
    <source>
        <dbReference type="ARBA" id="ARBA00022840"/>
    </source>
</evidence>
<evidence type="ECO:0000256" key="5">
    <source>
        <dbReference type="ARBA" id="ARBA00022679"/>
    </source>
</evidence>
<dbReference type="Pfam" id="PF07714">
    <property type="entry name" value="PK_Tyr_Ser-Thr"/>
    <property type="match status" value="1"/>
</dbReference>
<keyword evidence="10 16" id="KW-1133">Transmembrane helix</keyword>
<reference evidence="18 19" key="1">
    <citation type="journal article" date="2005" name="PLoS Biol.">
        <title>The genomes of Oryza sativa: a history of duplications.</title>
        <authorList>
            <person name="Yu J."/>
            <person name="Wang J."/>
            <person name="Lin W."/>
            <person name="Li S."/>
            <person name="Li H."/>
            <person name="Zhou J."/>
            <person name="Ni P."/>
            <person name="Dong W."/>
            <person name="Hu S."/>
            <person name="Zeng C."/>
            <person name="Zhang J."/>
            <person name="Zhang Y."/>
            <person name="Li R."/>
            <person name="Xu Z."/>
            <person name="Li S."/>
            <person name="Li X."/>
            <person name="Zheng H."/>
            <person name="Cong L."/>
            <person name="Lin L."/>
            <person name="Yin J."/>
            <person name="Geng J."/>
            <person name="Li G."/>
            <person name="Shi J."/>
            <person name="Liu J."/>
            <person name="Lv H."/>
            <person name="Li J."/>
            <person name="Wang J."/>
            <person name="Deng Y."/>
            <person name="Ran L."/>
            <person name="Shi X."/>
            <person name="Wang X."/>
            <person name="Wu Q."/>
            <person name="Li C."/>
            <person name="Ren X."/>
            <person name="Wang J."/>
            <person name="Wang X."/>
            <person name="Li D."/>
            <person name="Liu D."/>
            <person name="Zhang X."/>
            <person name="Ji Z."/>
            <person name="Zhao W."/>
            <person name="Sun Y."/>
            <person name="Zhang Z."/>
            <person name="Bao J."/>
            <person name="Han Y."/>
            <person name="Dong L."/>
            <person name="Ji J."/>
            <person name="Chen P."/>
            <person name="Wu S."/>
            <person name="Liu J."/>
            <person name="Xiao Y."/>
            <person name="Bu D."/>
            <person name="Tan J."/>
            <person name="Yang L."/>
            <person name="Ye C."/>
            <person name="Zhang J."/>
            <person name="Xu J."/>
            <person name="Zhou Y."/>
            <person name="Yu Y."/>
            <person name="Zhang B."/>
            <person name="Zhuang S."/>
            <person name="Wei H."/>
            <person name="Liu B."/>
            <person name="Lei M."/>
            <person name="Yu H."/>
            <person name="Li Y."/>
            <person name="Xu H."/>
            <person name="Wei S."/>
            <person name="He X."/>
            <person name="Fang L."/>
            <person name="Zhang Z."/>
            <person name="Zhang Y."/>
            <person name="Huang X."/>
            <person name="Su Z."/>
            <person name="Tong W."/>
            <person name="Li J."/>
            <person name="Tong Z."/>
            <person name="Li S."/>
            <person name="Ye J."/>
            <person name="Wang L."/>
            <person name="Fang L."/>
            <person name="Lei T."/>
            <person name="Chen C."/>
            <person name="Chen H."/>
            <person name="Xu Z."/>
            <person name="Li H."/>
            <person name="Huang H."/>
            <person name="Zhang F."/>
            <person name="Xu H."/>
            <person name="Li N."/>
            <person name="Zhao C."/>
            <person name="Li S."/>
            <person name="Dong L."/>
            <person name="Huang Y."/>
            <person name="Li L."/>
            <person name="Xi Y."/>
            <person name="Qi Q."/>
            <person name="Li W."/>
            <person name="Zhang B."/>
            <person name="Hu W."/>
            <person name="Zhang Y."/>
            <person name="Tian X."/>
            <person name="Jiao Y."/>
            <person name="Liang X."/>
            <person name="Jin J."/>
            <person name="Gao L."/>
            <person name="Zheng W."/>
            <person name="Hao B."/>
            <person name="Liu S."/>
            <person name="Wang W."/>
            <person name="Yuan L."/>
            <person name="Cao M."/>
            <person name="McDermott J."/>
            <person name="Samudrala R."/>
            <person name="Wang J."/>
            <person name="Wong G.K."/>
            <person name="Yang H."/>
        </authorList>
    </citation>
    <scope>NUCLEOTIDE SEQUENCE [LARGE SCALE GENOMIC DNA]</scope>
    <source>
        <strain evidence="19">cv. 93-11</strain>
    </source>
</reference>
<feature type="region of interest" description="Disordered" evidence="15">
    <location>
        <begin position="790"/>
        <end position="845"/>
    </location>
</feature>
<evidence type="ECO:0000313" key="19">
    <source>
        <dbReference type="Proteomes" id="UP000007015"/>
    </source>
</evidence>
<keyword evidence="8" id="KW-0418">Kinase</keyword>
<dbReference type="InterPro" id="IPR052232">
    <property type="entry name" value="RLK_Ser/Thr-Kinase"/>
</dbReference>
<dbReference type="GO" id="GO:0004674">
    <property type="term" value="F:protein serine/threonine kinase activity"/>
    <property type="evidence" value="ECO:0007669"/>
    <property type="project" value="UniProtKB-KW"/>
</dbReference>
<keyword evidence="19" id="KW-1185">Reference proteome</keyword>
<sequence length="845" mass="95170">MSDYRSHLWGFTAKKEEAYSGENDERQQILQLIIEEIQPETSELPDGRIQVHQEIDAAVAELIEQEALDELEQLVGAQLEAPADQQNPVEQHQDEDDKLSLDNLLEQHRWEGALQRLMRMVRNGEAINGPVPDAPPQDIYVAHPEIVILLMAEEYLRLMRSGNAAAAMRYYHDKIEIIYSGNTGSAFVNGGVLKEIQDWVNAKRDTPSGKDEATTHMENTCQAIHDYLKLYFPAYRPQIGGKVRGHQVSKVWEFGERLGKDGGRCLACHKKVKGFNVTKLQNHLQGSVKRQGTQCPAINDYILILHQASNLQSASFLFFLRLDLAQVLDDPKMSSNSTLTDSLHERTIVFGLKLWVVIGISVGASLLGVLLILIVCLTIQTWIKRSRRTFKEIPITQIPSASKDIKEVRAVEEFLPNDFVVHDGLLLAIQNEPVEPVDKDVNQFAQEDKTIQGEDNSSSVPLHYVDNYDGIQSVSTCEQSSSHAPADSVPLPGLPEFSYLGWGHWFTLRDLELATNCFSKDNVIGEGGYGVVYRGRLSNGTPVAVKKILNNLGQAEREFRVEVEAIGHVRHKNLVRLLGYCVEGTQRMLVYEYVNNGNLESWLHGELSQYSSLTWLARMKILLGTAKALAYLHEAIEPKVVHRDIKASNILIDDEFNAKISDFGLAKMLGAGKSHIATRVMGTFGYVAPEYANSGLLNEKSDVYSFGVVLLEAITGRDPIDYDRPPDEVNLVDWLKMMVANRRSEEVVDPNLERRPSTKELKRALLTALRCIDLNSEKRPRMDQVVRMLDSNEPIPQEERRQRQNHISNNSETEPLRGKSSSGKSDAPENEMRPPRYKNRSFPPK</sequence>